<name>A0ABS5ZK10_9GAMM</name>
<reference evidence="1 2" key="1">
    <citation type="submission" date="2021-04" db="EMBL/GenBank/DDBJ databases">
        <authorList>
            <person name="Pira H."/>
            <person name="Risdian C."/>
            <person name="Wink J."/>
        </authorList>
    </citation>
    <scope>NUCLEOTIDE SEQUENCE [LARGE SCALE GENOMIC DNA]</scope>
    <source>
        <strain evidence="1 2">WH53</strain>
    </source>
</reference>
<keyword evidence="2" id="KW-1185">Reference proteome</keyword>
<protein>
    <recommendedName>
        <fullName evidence="3">RHS repeat-associated core domain-containing protein</fullName>
    </recommendedName>
</protein>
<comment type="caution">
    <text evidence="1">The sequence shown here is derived from an EMBL/GenBank/DDBJ whole genome shotgun (WGS) entry which is preliminary data.</text>
</comment>
<evidence type="ECO:0000313" key="1">
    <source>
        <dbReference type="EMBL" id="MBU2714428.1"/>
    </source>
</evidence>
<dbReference type="EMBL" id="JAGSOY010000274">
    <property type="protein sequence ID" value="MBU2714428.1"/>
    <property type="molecule type" value="Genomic_DNA"/>
</dbReference>
<evidence type="ECO:0000313" key="2">
    <source>
        <dbReference type="Proteomes" id="UP000690515"/>
    </source>
</evidence>
<evidence type="ECO:0008006" key="3">
    <source>
        <dbReference type="Google" id="ProtNLM"/>
    </source>
</evidence>
<sequence length="152" mass="17056">IGLAGGLNTYAYVEGNPIKYFDPTGLEVYYCLGKVRTYLHAYICEGKPREITVTTEEGEVLNSTLGVSCIGSMPDGIGSILRGDGYLQPENYNKTHCDEVKLDSSCNQEVFEQCIDEQTNRRDEPVFHNTVLYNCIGWAKVQISRCRRKACQ</sequence>
<accession>A0ABS5ZK10</accession>
<gene>
    <name evidence="1" type="ORF">KCG35_25590</name>
</gene>
<feature type="non-terminal residue" evidence="1">
    <location>
        <position position="1"/>
    </location>
</feature>
<dbReference type="Proteomes" id="UP000690515">
    <property type="component" value="Unassembled WGS sequence"/>
</dbReference>
<proteinExistence type="predicted"/>
<organism evidence="1 2">
    <name type="scientific">Zooshikella harenae</name>
    <dbReference type="NCBI Taxonomy" id="2827238"/>
    <lineage>
        <taxon>Bacteria</taxon>
        <taxon>Pseudomonadati</taxon>
        <taxon>Pseudomonadota</taxon>
        <taxon>Gammaproteobacteria</taxon>
        <taxon>Oceanospirillales</taxon>
        <taxon>Zooshikellaceae</taxon>
        <taxon>Zooshikella</taxon>
    </lineage>
</organism>
<dbReference type="RefSeq" id="WP_373687382.1">
    <property type="nucleotide sequence ID" value="NZ_JAGSOY010000274.1"/>
</dbReference>